<dbReference type="GO" id="GO:0022857">
    <property type="term" value="F:transmembrane transporter activity"/>
    <property type="evidence" value="ECO:0007669"/>
    <property type="project" value="InterPro"/>
</dbReference>
<dbReference type="Proteomes" id="UP001305414">
    <property type="component" value="Unassembled WGS sequence"/>
</dbReference>
<evidence type="ECO:0000256" key="5">
    <source>
        <dbReference type="SAM" id="Phobius"/>
    </source>
</evidence>
<comment type="caution">
    <text evidence="7">The sequence shown here is derived from an EMBL/GenBank/DDBJ whole genome shotgun (WGS) entry which is preliminary data.</text>
</comment>
<feature type="transmembrane region" description="Helical" evidence="5">
    <location>
        <begin position="390"/>
        <end position="413"/>
    </location>
</feature>
<evidence type="ECO:0000256" key="1">
    <source>
        <dbReference type="ARBA" id="ARBA00004141"/>
    </source>
</evidence>
<feature type="transmembrane region" description="Helical" evidence="5">
    <location>
        <begin position="166"/>
        <end position="186"/>
    </location>
</feature>
<feature type="transmembrane region" description="Helical" evidence="5">
    <location>
        <begin position="457"/>
        <end position="480"/>
    </location>
</feature>
<keyword evidence="2 5" id="KW-0812">Transmembrane</keyword>
<name>A0AAN7YUH4_9PEZI</name>
<dbReference type="InterPro" id="IPR036259">
    <property type="entry name" value="MFS_trans_sf"/>
</dbReference>
<evidence type="ECO:0000313" key="8">
    <source>
        <dbReference type="Proteomes" id="UP001305414"/>
    </source>
</evidence>
<gene>
    <name evidence="7" type="ORF">RRF57_000831</name>
</gene>
<dbReference type="AlphaFoldDB" id="A0AAN7YUH4"/>
<feature type="transmembrane region" description="Helical" evidence="5">
    <location>
        <begin position="132"/>
        <end position="154"/>
    </location>
</feature>
<dbReference type="InterPro" id="IPR011701">
    <property type="entry name" value="MFS"/>
</dbReference>
<feature type="domain" description="Major facilitator superfamily (MFS) profile" evidence="6">
    <location>
        <begin position="42"/>
        <end position="485"/>
    </location>
</feature>
<keyword evidence="4 5" id="KW-0472">Membrane</keyword>
<dbReference type="PANTHER" id="PTHR23507">
    <property type="entry name" value="ZGC:174356"/>
    <property type="match status" value="1"/>
</dbReference>
<dbReference type="Pfam" id="PF07690">
    <property type="entry name" value="MFS_1"/>
    <property type="match status" value="1"/>
</dbReference>
<dbReference type="Gene3D" id="1.20.1250.20">
    <property type="entry name" value="MFS general substrate transporter like domains"/>
    <property type="match status" value="1"/>
</dbReference>
<reference evidence="7 8" key="1">
    <citation type="submission" date="2023-10" db="EMBL/GenBank/DDBJ databases">
        <title>Draft genome sequence of Xylaria bambusicola isolate GMP-LS, the root and basal stem rot pathogen of sugarcane in Indonesia.</title>
        <authorList>
            <person name="Selvaraj P."/>
            <person name="Muralishankar V."/>
            <person name="Muruganantham S."/>
            <person name="Sp S."/>
            <person name="Haryani S."/>
            <person name="Lau K.J.X."/>
            <person name="Naqvi N.I."/>
        </authorList>
    </citation>
    <scope>NUCLEOTIDE SEQUENCE [LARGE SCALE GENOMIC DNA]</scope>
    <source>
        <strain evidence="7">GMP-LS</strain>
    </source>
</reference>
<comment type="subcellular location">
    <subcellularLocation>
        <location evidence="1">Membrane</location>
        <topology evidence="1">Multi-pass membrane protein</topology>
    </subcellularLocation>
</comment>
<proteinExistence type="predicted"/>
<dbReference type="InterPro" id="IPR020846">
    <property type="entry name" value="MFS_dom"/>
</dbReference>
<dbReference type="PANTHER" id="PTHR23507:SF1">
    <property type="entry name" value="FI18259P1-RELATED"/>
    <property type="match status" value="1"/>
</dbReference>
<dbReference type="PROSITE" id="PS50850">
    <property type="entry name" value="MFS"/>
    <property type="match status" value="1"/>
</dbReference>
<feature type="transmembrane region" description="Helical" evidence="5">
    <location>
        <begin position="198"/>
        <end position="221"/>
    </location>
</feature>
<dbReference type="EMBL" id="JAWHQM010000002">
    <property type="protein sequence ID" value="KAK5625115.1"/>
    <property type="molecule type" value="Genomic_DNA"/>
</dbReference>
<feature type="transmembrane region" description="Helical" evidence="5">
    <location>
        <begin position="298"/>
        <end position="322"/>
    </location>
</feature>
<evidence type="ECO:0000256" key="2">
    <source>
        <dbReference type="ARBA" id="ARBA00022692"/>
    </source>
</evidence>
<feature type="transmembrane region" description="Helical" evidence="5">
    <location>
        <begin position="366"/>
        <end position="384"/>
    </location>
</feature>
<feature type="transmembrane region" description="Helical" evidence="5">
    <location>
        <begin position="41"/>
        <end position="62"/>
    </location>
</feature>
<feature type="transmembrane region" description="Helical" evidence="5">
    <location>
        <begin position="425"/>
        <end position="445"/>
    </location>
</feature>
<evidence type="ECO:0000256" key="4">
    <source>
        <dbReference type="ARBA" id="ARBA00023136"/>
    </source>
</evidence>
<organism evidence="7 8">
    <name type="scientific">Xylaria bambusicola</name>
    <dbReference type="NCBI Taxonomy" id="326684"/>
    <lineage>
        <taxon>Eukaryota</taxon>
        <taxon>Fungi</taxon>
        <taxon>Dikarya</taxon>
        <taxon>Ascomycota</taxon>
        <taxon>Pezizomycotina</taxon>
        <taxon>Sordariomycetes</taxon>
        <taxon>Xylariomycetidae</taxon>
        <taxon>Xylariales</taxon>
        <taxon>Xylariaceae</taxon>
        <taxon>Xylaria</taxon>
    </lineage>
</organism>
<accession>A0AAN7YUH4</accession>
<evidence type="ECO:0000256" key="3">
    <source>
        <dbReference type="ARBA" id="ARBA00022989"/>
    </source>
</evidence>
<keyword evidence="8" id="KW-1185">Reference proteome</keyword>
<evidence type="ECO:0000259" key="6">
    <source>
        <dbReference type="PROSITE" id="PS50850"/>
    </source>
</evidence>
<dbReference type="GO" id="GO:0016020">
    <property type="term" value="C:membrane"/>
    <property type="evidence" value="ECO:0007669"/>
    <property type="project" value="UniProtKB-SubCell"/>
</dbReference>
<evidence type="ECO:0000313" key="7">
    <source>
        <dbReference type="EMBL" id="KAK5625115.1"/>
    </source>
</evidence>
<sequence length="495" mass="53857">MDEDDRLSIDELRRTRLFLAEAETSTRRTSPPWHIATTPHAISTVACVAVFLWVLSGMIIVVPAARLAEDIICRRHYGRFDSDPIDEELCKAEEIQSSMAWIFGLSMSLGTIVGLVAIIPYGVLADRARKPVYILAATGQFANVAWSLLVLRFWRTLPFELVLVGPTLELIGGGLTMALVVLYAIISDANSPEDRAMIYFFSSLAANLAVFAGPPMASFMIETWSPWVPMSLSLLATTLAGAIILLVPETARRSKDLHGSDDDSHVARDQGWRIAIMSQLKSIFSDSNLVSVLRKRSVLLLLLVFILTAPLQLGMGSLFLQYYSKRFEKSMEEAGYMLALRGGLTIIVVGYISSSSFIRLSNFRRDLILAQVSAAFAGIGYFLLGGPEKASLISGIVILSLSTGLGPLGNSLISNLVEPSQTSQVFTIASIVEGVGSLPAGPFLAWTFSHGMQLGGFWMGLPFFLLGSLAILALLVLCFVKPKPRTTESDRSVVS</sequence>
<protein>
    <recommendedName>
        <fullName evidence="6">Major facilitator superfamily (MFS) profile domain-containing protein</fullName>
    </recommendedName>
</protein>
<feature type="transmembrane region" description="Helical" evidence="5">
    <location>
        <begin position="101"/>
        <end position="125"/>
    </location>
</feature>
<feature type="transmembrane region" description="Helical" evidence="5">
    <location>
        <begin position="227"/>
        <end position="247"/>
    </location>
</feature>
<dbReference type="SUPFAM" id="SSF103473">
    <property type="entry name" value="MFS general substrate transporter"/>
    <property type="match status" value="1"/>
</dbReference>
<feature type="transmembrane region" description="Helical" evidence="5">
    <location>
        <begin position="334"/>
        <end position="354"/>
    </location>
</feature>
<keyword evidence="3 5" id="KW-1133">Transmembrane helix</keyword>